<dbReference type="SUPFAM" id="SSF50475">
    <property type="entry name" value="FMN-binding split barrel"/>
    <property type="match status" value="1"/>
</dbReference>
<dbReference type="InterPro" id="IPR012349">
    <property type="entry name" value="Split_barrel_FMN-bd"/>
</dbReference>
<evidence type="ECO:0000256" key="8">
    <source>
        <dbReference type="ARBA" id="ARBA00023136"/>
    </source>
</evidence>
<evidence type="ECO:0000259" key="10">
    <source>
        <dbReference type="Pfam" id="PF01243"/>
    </source>
</evidence>
<name>A0A0F9MQR6_9ZZZZ</name>
<feature type="transmembrane region" description="Helical" evidence="9">
    <location>
        <begin position="340"/>
        <end position="360"/>
    </location>
</feature>
<feature type="transmembrane region" description="Helical" evidence="9">
    <location>
        <begin position="472"/>
        <end position="491"/>
    </location>
</feature>
<keyword evidence="6 9" id="KW-0812">Transmembrane</keyword>
<comment type="caution">
    <text evidence="11">The sequence shown here is derived from an EMBL/GenBank/DDBJ whole genome shotgun (WGS) entry which is preliminary data.</text>
</comment>
<comment type="pathway">
    <text evidence="2">Quinol/quinone metabolism; menaquinone biosynthesis.</text>
</comment>
<dbReference type="Gene3D" id="1.10.357.140">
    <property type="entry name" value="UbiA prenyltransferase"/>
    <property type="match status" value="1"/>
</dbReference>
<proteinExistence type="inferred from homology"/>
<dbReference type="Gene3D" id="2.30.110.10">
    <property type="entry name" value="Electron Transport, Fmn-binding Protein, Chain A"/>
    <property type="match status" value="1"/>
</dbReference>
<dbReference type="Pfam" id="PF01243">
    <property type="entry name" value="PNPOx_N"/>
    <property type="match status" value="1"/>
</dbReference>
<evidence type="ECO:0000256" key="2">
    <source>
        <dbReference type="ARBA" id="ARBA00004863"/>
    </source>
</evidence>
<protein>
    <recommendedName>
        <fullName evidence="10">Pyridoxamine 5'-phosphate oxidase N-terminal domain-containing protein</fullName>
    </recommendedName>
</protein>
<feature type="transmembrane region" description="Helical" evidence="9">
    <location>
        <begin position="446"/>
        <end position="466"/>
    </location>
</feature>
<feature type="transmembrane region" description="Helical" evidence="9">
    <location>
        <begin position="203"/>
        <end position="224"/>
    </location>
</feature>
<sequence>MEQKHTKKEILSILNELKVAGIATSGGDHIRIRMMHYALDDEFNIYISSMKGDPKIIQLTTNPSISLLAHESQEDINKSKEVEIIGKALILKKEKERNKALDAIAERSPVVAYLRNTGNESMLECIKVIPQTIKLRIFEEIVQGLPPTVIEFPENREGVKDIDLITRKAKSWIKELRAPFFTASAVSIFLGTAIAWVKTDIIHLRYFLLTLLAGLLLHAGTNVLNDYFDHKSGNDNINREFVRPFSGGSRMIQLGLLTPLEVLTGGFLFFFLGGSIGIYLVLERGMFILLLGLIGFISGMFYSWPRLNWGSRGIGELLVGINYGVLMTLGAFYVQTQKIALEPVIASLPIAFLITAVLYINEFPDYQADKKVGKKTLVVRLGRKKAAFGFIVLIFITYLSLGVGVILSILPLATLIALASLPFFLRAIKLSQTFHEKSFDLAPANAFTVMGHLITGLLLILSYVWLGFGSQQIEYSIVLTLVCVLIAVYYYRHIEAQRRTFFALKESLLNK</sequence>
<organism evidence="11">
    <name type="scientific">marine sediment metagenome</name>
    <dbReference type="NCBI Taxonomy" id="412755"/>
    <lineage>
        <taxon>unclassified sequences</taxon>
        <taxon>metagenomes</taxon>
        <taxon>ecological metagenomes</taxon>
    </lineage>
</organism>
<dbReference type="InterPro" id="IPR026046">
    <property type="entry name" value="UBIAD1"/>
</dbReference>
<dbReference type="InterPro" id="IPR000537">
    <property type="entry name" value="UbiA_prenyltransferase"/>
</dbReference>
<keyword evidence="7 9" id="KW-1133">Transmembrane helix</keyword>
<keyword evidence="4" id="KW-1003">Cell membrane</keyword>
<reference evidence="11" key="1">
    <citation type="journal article" date="2015" name="Nature">
        <title>Complex archaea that bridge the gap between prokaryotes and eukaryotes.</title>
        <authorList>
            <person name="Spang A."/>
            <person name="Saw J.H."/>
            <person name="Jorgensen S.L."/>
            <person name="Zaremba-Niedzwiedzka K."/>
            <person name="Martijn J."/>
            <person name="Lind A.E."/>
            <person name="van Eijk R."/>
            <person name="Schleper C."/>
            <person name="Guy L."/>
            <person name="Ettema T.J."/>
        </authorList>
    </citation>
    <scope>NUCLEOTIDE SEQUENCE</scope>
</reference>
<evidence type="ECO:0000256" key="1">
    <source>
        <dbReference type="ARBA" id="ARBA00004141"/>
    </source>
</evidence>
<feature type="transmembrane region" description="Helical" evidence="9">
    <location>
        <begin position="286"/>
        <end position="305"/>
    </location>
</feature>
<evidence type="ECO:0000256" key="6">
    <source>
        <dbReference type="ARBA" id="ARBA00022692"/>
    </source>
</evidence>
<feature type="transmembrane region" description="Helical" evidence="9">
    <location>
        <begin position="317"/>
        <end position="334"/>
    </location>
</feature>
<evidence type="ECO:0000256" key="5">
    <source>
        <dbReference type="ARBA" id="ARBA00022679"/>
    </source>
</evidence>
<dbReference type="EMBL" id="LAZR01005231">
    <property type="protein sequence ID" value="KKN01722.1"/>
    <property type="molecule type" value="Genomic_DNA"/>
</dbReference>
<accession>A0A0F9MQR6</accession>
<gene>
    <name evidence="11" type="ORF">LCGC14_1124940</name>
</gene>
<dbReference type="Pfam" id="PF01040">
    <property type="entry name" value="UbiA"/>
    <property type="match status" value="1"/>
</dbReference>
<feature type="transmembrane region" description="Helical" evidence="9">
    <location>
        <begin position="381"/>
        <end position="399"/>
    </location>
</feature>
<keyword evidence="5" id="KW-0808">Transferase</keyword>
<dbReference type="GO" id="GO:0046428">
    <property type="term" value="F:1,4-dihydroxy-2-naphthoate polyprenyltransferase activity"/>
    <property type="evidence" value="ECO:0007669"/>
    <property type="project" value="InterPro"/>
</dbReference>
<dbReference type="GO" id="GO:0009234">
    <property type="term" value="P:menaquinone biosynthetic process"/>
    <property type="evidence" value="ECO:0007669"/>
    <property type="project" value="UniProtKB-UniPathway"/>
</dbReference>
<feature type="domain" description="Pyridoxamine 5'-phosphate oxidase N-terminal" evidence="10">
    <location>
        <begin position="7"/>
        <end position="109"/>
    </location>
</feature>
<dbReference type="InterPro" id="IPR044878">
    <property type="entry name" value="UbiA_sf"/>
</dbReference>
<evidence type="ECO:0000256" key="9">
    <source>
        <dbReference type="SAM" id="Phobius"/>
    </source>
</evidence>
<evidence type="ECO:0000256" key="7">
    <source>
        <dbReference type="ARBA" id="ARBA00022989"/>
    </source>
</evidence>
<keyword evidence="3" id="KW-0474">Menaquinone biosynthesis</keyword>
<evidence type="ECO:0000256" key="3">
    <source>
        <dbReference type="ARBA" id="ARBA00022428"/>
    </source>
</evidence>
<evidence type="ECO:0000313" key="11">
    <source>
        <dbReference type="EMBL" id="KKN01722.1"/>
    </source>
</evidence>
<dbReference type="HAMAP" id="MF_01937">
    <property type="entry name" value="MenA_1"/>
    <property type="match status" value="1"/>
</dbReference>
<dbReference type="CDD" id="cd13962">
    <property type="entry name" value="PT_UbiA_UBIAD1"/>
    <property type="match status" value="1"/>
</dbReference>
<feature type="transmembrane region" description="Helical" evidence="9">
    <location>
        <begin position="260"/>
        <end position="280"/>
    </location>
</feature>
<dbReference type="GO" id="GO:0042371">
    <property type="term" value="P:vitamin K biosynthetic process"/>
    <property type="evidence" value="ECO:0007669"/>
    <property type="project" value="TreeGrafter"/>
</dbReference>
<evidence type="ECO:0000256" key="4">
    <source>
        <dbReference type="ARBA" id="ARBA00022475"/>
    </source>
</evidence>
<dbReference type="PANTHER" id="PTHR13929:SF0">
    <property type="entry name" value="UBIA PRENYLTRANSFERASE DOMAIN-CONTAINING PROTEIN 1"/>
    <property type="match status" value="1"/>
</dbReference>
<comment type="subcellular location">
    <subcellularLocation>
        <location evidence="1">Membrane</location>
        <topology evidence="1">Multi-pass membrane protein</topology>
    </subcellularLocation>
</comment>
<dbReference type="InterPro" id="IPR004657">
    <property type="entry name" value="MenA"/>
</dbReference>
<dbReference type="NCBIfam" id="TIGR00751">
    <property type="entry name" value="menA"/>
    <property type="match status" value="1"/>
</dbReference>
<dbReference type="PANTHER" id="PTHR13929">
    <property type="entry name" value="1,4-DIHYDROXY-2-NAPHTHOATE OCTAPRENYLTRANSFERASE"/>
    <property type="match status" value="1"/>
</dbReference>
<dbReference type="InterPro" id="IPR011576">
    <property type="entry name" value="Pyridox_Oxase_N"/>
</dbReference>
<dbReference type="UniPathway" id="UPA00079"/>
<feature type="transmembrane region" description="Helical" evidence="9">
    <location>
        <begin position="176"/>
        <end position="197"/>
    </location>
</feature>
<dbReference type="GO" id="GO:0016020">
    <property type="term" value="C:membrane"/>
    <property type="evidence" value="ECO:0007669"/>
    <property type="project" value="UniProtKB-SubCell"/>
</dbReference>
<keyword evidence="8 9" id="KW-0472">Membrane</keyword>
<dbReference type="AlphaFoldDB" id="A0A0F9MQR6"/>